<keyword evidence="2" id="KW-1185">Reference proteome</keyword>
<dbReference type="Proteomes" id="UP000811899">
    <property type="component" value="Unassembled WGS sequence"/>
</dbReference>
<reference evidence="1 2" key="1">
    <citation type="submission" date="2021-05" db="EMBL/GenBank/DDBJ databases">
        <title>The draft genome of Geobacter pelophilus DSM 12255.</title>
        <authorList>
            <person name="Xu Z."/>
            <person name="Masuda Y."/>
            <person name="Itoh H."/>
            <person name="Senoo K."/>
        </authorList>
    </citation>
    <scope>NUCLEOTIDE SEQUENCE [LARGE SCALE GENOMIC DNA]</scope>
    <source>
        <strain evidence="1 2">DSM 12255</strain>
    </source>
</reference>
<organism evidence="1 2">
    <name type="scientific">Geoanaerobacter pelophilus</name>
    <dbReference type="NCBI Taxonomy" id="60036"/>
    <lineage>
        <taxon>Bacteria</taxon>
        <taxon>Pseudomonadati</taxon>
        <taxon>Thermodesulfobacteriota</taxon>
        <taxon>Desulfuromonadia</taxon>
        <taxon>Geobacterales</taxon>
        <taxon>Geobacteraceae</taxon>
        <taxon>Geoanaerobacter</taxon>
    </lineage>
</organism>
<dbReference type="AlphaFoldDB" id="A0AAW4L1Z9"/>
<evidence type="ECO:0000313" key="2">
    <source>
        <dbReference type="Proteomes" id="UP000811899"/>
    </source>
</evidence>
<accession>A0AAW4L1Z9</accession>
<comment type="caution">
    <text evidence="1">The sequence shown here is derived from an EMBL/GenBank/DDBJ whole genome shotgun (WGS) entry which is preliminary data.</text>
</comment>
<dbReference type="RefSeq" id="WP_214170262.1">
    <property type="nucleotide sequence ID" value="NZ_JAHCVJ010000001.1"/>
</dbReference>
<sequence length="66" mass="7475">MNQTPTTPAACTTCERHADQHPELFKLLNPTQRDNLQISLCVNVDCLVGHEGEWEDEDLERIAKKA</sequence>
<name>A0AAW4L1Z9_9BACT</name>
<protein>
    <submittedName>
        <fullName evidence="1">Uncharacterized protein</fullName>
    </submittedName>
</protein>
<gene>
    <name evidence="1" type="ORF">KI809_04365</name>
</gene>
<evidence type="ECO:0000313" key="1">
    <source>
        <dbReference type="EMBL" id="MBT0663530.1"/>
    </source>
</evidence>
<dbReference type="EMBL" id="JAHCVJ010000001">
    <property type="protein sequence ID" value="MBT0663530.1"/>
    <property type="molecule type" value="Genomic_DNA"/>
</dbReference>
<proteinExistence type="predicted"/>